<dbReference type="CDD" id="cd00130">
    <property type="entry name" value="PAS"/>
    <property type="match status" value="2"/>
</dbReference>
<evidence type="ECO:0000256" key="6">
    <source>
        <dbReference type="PROSITE-ProRule" id="PRU00284"/>
    </source>
</evidence>
<comment type="subcellular location">
    <subcellularLocation>
        <location evidence="1">Membrane</location>
        <topology evidence="1">Multi-pass membrane protein</topology>
    </subcellularLocation>
</comment>
<evidence type="ECO:0000256" key="2">
    <source>
        <dbReference type="ARBA" id="ARBA00022692"/>
    </source>
</evidence>
<dbReference type="InterPro" id="IPR013655">
    <property type="entry name" value="PAS_fold_3"/>
</dbReference>
<dbReference type="SUPFAM" id="SSF58104">
    <property type="entry name" value="Methyl-accepting chemotaxis protein (MCP) signaling domain"/>
    <property type="match status" value="1"/>
</dbReference>
<dbReference type="InterPro" id="IPR004089">
    <property type="entry name" value="MCPsignal_dom"/>
</dbReference>
<feature type="domain" description="PAS" evidence="8">
    <location>
        <begin position="143"/>
        <end position="186"/>
    </location>
</feature>
<dbReference type="PROSITE" id="PS50113">
    <property type="entry name" value="PAC"/>
    <property type="match status" value="1"/>
</dbReference>
<dbReference type="PROSITE" id="PS50112">
    <property type="entry name" value="PAS"/>
    <property type="match status" value="1"/>
</dbReference>
<dbReference type="Gene3D" id="1.10.287.950">
    <property type="entry name" value="Methyl-accepting chemotaxis protein"/>
    <property type="match status" value="1"/>
</dbReference>
<keyword evidence="4" id="KW-0472">Membrane</keyword>
<evidence type="ECO:0000259" key="7">
    <source>
        <dbReference type="PROSITE" id="PS50111"/>
    </source>
</evidence>
<keyword evidence="5 6" id="KW-0807">Transducer</keyword>
<dbReference type="RefSeq" id="WP_124937583.1">
    <property type="nucleotide sequence ID" value="NZ_RJVQ01000005.1"/>
</dbReference>
<dbReference type="PANTHER" id="PTHR32089">
    <property type="entry name" value="METHYL-ACCEPTING CHEMOTAXIS PROTEIN MCPB"/>
    <property type="match status" value="1"/>
</dbReference>
<accession>A0A3N9TEP5</accession>
<sequence length="437" mass="48889">MFFNRSLVKEIESLKKELHYSQQIMKDLESDMLRVTLDAKGVITSTNKAFCEELEFKFGELDGKQFLDLVPEYAQNTPHFANLKKALSTHEHWIGAVQIIKGDKHEGWLRSIVQPIEDMNGKLEYIIIYASELTRTIAESREQQDMINAMMRSAAIIEFNLDGTIRKANENFLGAMGYKQEEIKGKHHRMFCESELVNSSEYDAFWKKLGRGEYVSGRFKRIDKYGNVAWLEASYNPVHDDFGKLYKVIKFATVITDEVNREQAISEAANIAYDISQETDDFAENGQQVIRDTIKTMESLSEQMNKASDGIQQLDQLSKQVGQLVTSISSIAEQTNLLALNAAIEAARAGDQGRGFAVVADEVRNLASSTSKTTAEIVEVVTKNQELTANAVSLINGGHDKAEDGLRLSNEAGAVINQIQQGAKRVVDAVGQFTNKL</sequence>
<evidence type="ECO:0000256" key="3">
    <source>
        <dbReference type="ARBA" id="ARBA00022989"/>
    </source>
</evidence>
<dbReference type="InterPro" id="IPR000014">
    <property type="entry name" value="PAS"/>
</dbReference>
<dbReference type="OrthoDB" id="9765776at2"/>
<feature type="domain" description="PAC" evidence="9">
    <location>
        <begin position="213"/>
        <end position="267"/>
    </location>
</feature>
<dbReference type="InterPro" id="IPR035965">
    <property type="entry name" value="PAS-like_dom_sf"/>
</dbReference>
<dbReference type="SMART" id="SM00086">
    <property type="entry name" value="PAC"/>
    <property type="match status" value="2"/>
</dbReference>
<keyword evidence="11" id="KW-1185">Reference proteome</keyword>
<reference evidence="10 11" key="1">
    <citation type="submission" date="2018-11" db="EMBL/GenBank/DDBJ databases">
        <title>Vibrio LJC006 sp. nov., isolated from seawater during the bloom of the enteromorpha.</title>
        <authorList>
            <person name="Liang J."/>
        </authorList>
    </citation>
    <scope>NUCLEOTIDE SEQUENCE [LARGE SCALE GENOMIC DNA]</scope>
    <source>
        <strain evidence="10 11">LJC006</strain>
    </source>
</reference>
<evidence type="ECO:0000256" key="4">
    <source>
        <dbReference type="ARBA" id="ARBA00023136"/>
    </source>
</evidence>
<evidence type="ECO:0000313" key="10">
    <source>
        <dbReference type="EMBL" id="RQW62589.1"/>
    </source>
</evidence>
<dbReference type="InterPro" id="IPR000700">
    <property type="entry name" value="PAS-assoc_C"/>
</dbReference>
<dbReference type="GO" id="GO:0007165">
    <property type="term" value="P:signal transduction"/>
    <property type="evidence" value="ECO:0007669"/>
    <property type="project" value="UniProtKB-KW"/>
</dbReference>
<evidence type="ECO:0000313" key="11">
    <source>
        <dbReference type="Proteomes" id="UP000281112"/>
    </source>
</evidence>
<dbReference type="Proteomes" id="UP000281112">
    <property type="component" value="Unassembled WGS sequence"/>
</dbReference>
<dbReference type="Gene3D" id="3.30.450.20">
    <property type="entry name" value="PAS domain"/>
    <property type="match status" value="2"/>
</dbReference>
<protein>
    <submittedName>
        <fullName evidence="10">PAS domain S-box protein</fullName>
    </submittedName>
</protein>
<keyword evidence="3" id="KW-1133">Transmembrane helix</keyword>
<keyword evidence="2" id="KW-0812">Transmembrane</keyword>
<dbReference type="InterPro" id="IPR013656">
    <property type="entry name" value="PAS_4"/>
</dbReference>
<evidence type="ECO:0000259" key="8">
    <source>
        <dbReference type="PROSITE" id="PS50112"/>
    </source>
</evidence>
<name>A0A3N9TEP5_9VIBR</name>
<dbReference type="AlphaFoldDB" id="A0A3N9TEP5"/>
<feature type="domain" description="Methyl-accepting transducer" evidence="7">
    <location>
        <begin position="263"/>
        <end position="437"/>
    </location>
</feature>
<dbReference type="EMBL" id="RJVQ01000005">
    <property type="protein sequence ID" value="RQW62589.1"/>
    <property type="molecule type" value="Genomic_DNA"/>
</dbReference>
<evidence type="ECO:0000256" key="1">
    <source>
        <dbReference type="ARBA" id="ARBA00004141"/>
    </source>
</evidence>
<dbReference type="NCBIfam" id="TIGR00229">
    <property type="entry name" value="sensory_box"/>
    <property type="match status" value="2"/>
</dbReference>
<evidence type="ECO:0000256" key="5">
    <source>
        <dbReference type="ARBA" id="ARBA00023224"/>
    </source>
</evidence>
<organism evidence="10 11">
    <name type="scientific">Vibrio viridaestus</name>
    <dbReference type="NCBI Taxonomy" id="2487322"/>
    <lineage>
        <taxon>Bacteria</taxon>
        <taxon>Pseudomonadati</taxon>
        <taxon>Pseudomonadota</taxon>
        <taxon>Gammaproteobacteria</taxon>
        <taxon>Vibrionales</taxon>
        <taxon>Vibrionaceae</taxon>
        <taxon>Vibrio</taxon>
    </lineage>
</organism>
<dbReference type="Pfam" id="PF00015">
    <property type="entry name" value="MCPsignal"/>
    <property type="match status" value="1"/>
</dbReference>
<dbReference type="SMART" id="SM00283">
    <property type="entry name" value="MA"/>
    <property type="match status" value="1"/>
</dbReference>
<comment type="caution">
    <text evidence="10">The sequence shown here is derived from an EMBL/GenBank/DDBJ whole genome shotgun (WGS) entry which is preliminary data.</text>
</comment>
<proteinExistence type="predicted"/>
<dbReference type="CDD" id="cd11386">
    <property type="entry name" value="MCP_signal"/>
    <property type="match status" value="1"/>
</dbReference>
<gene>
    <name evidence="10" type="ORF">EES38_12750</name>
</gene>
<dbReference type="SUPFAM" id="SSF55785">
    <property type="entry name" value="PYP-like sensor domain (PAS domain)"/>
    <property type="match status" value="2"/>
</dbReference>
<dbReference type="Pfam" id="PF08447">
    <property type="entry name" value="PAS_3"/>
    <property type="match status" value="1"/>
</dbReference>
<evidence type="ECO:0000259" key="9">
    <source>
        <dbReference type="PROSITE" id="PS50113"/>
    </source>
</evidence>
<dbReference type="GO" id="GO:0016020">
    <property type="term" value="C:membrane"/>
    <property type="evidence" value="ECO:0007669"/>
    <property type="project" value="UniProtKB-SubCell"/>
</dbReference>
<dbReference type="InterPro" id="IPR001610">
    <property type="entry name" value="PAC"/>
</dbReference>
<dbReference type="GO" id="GO:0006935">
    <property type="term" value="P:chemotaxis"/>
    <property type="evidence" value="ECO:0007669"/>
    <property type="project" value="UniProtKB-ARBA"/>
</dbReference>
<dbReference type="Pfam" id="PF08448">
    <property type="entry name" value="PAS_4"/>
    <property type="match status" value="1"/>
</dbReference>
<dbReference type="PROSITE" id="PS50111">
    <property type="entry name" value="CHEMOTAXIS_TRANSDUC_2"/>
    <property type="match status" value="1"/>
</dbReference>
<dbReference type="PANTHER" id="PTHR32089:SF119">
    <property type="entry name" value="METHYL-ACCEPTING CHEMOTAXIS PROTEIN CTPL"/>
    <property type="match status" value="1"/>
</dbReference>